<dbReference type="EMBL" id="NBIV01000026">
    <property type="protein sequence ID" value="PXF47297.1"/>
    <property type="molecule type" value="Genomic_DNA"/>
</dbReference>
<reference evidence="1 2" key="1">
    <citation type="journal article" date="2018" name="Mol. Biol. Evol.">
        <title>Analysis of the draft genome of the red seaweed Gracilariopsis chorda provides insights into genome size evolution in Rhodophyta.</title>
        <authorList>
            <person name="Lee J."/>
            <person name="Yang E.C."/>
            <person name="Graf L."/>
            <person name="Yang J.H."/>
            <person name="Qiu H."/>
            <person name="Zel Zion U."/>
            <person name="Chan C.X."/>
            <person name="Stephens T.G."/>
            <person name="Weber A.P.M."/>
            <person name="Boo G.H."/>
            <person name="Boo S.M."/>
            <person name="Kim K.M."/>
            <person name="Shin Y."/>
            <person name="Jung M."/>
            <person name="Lee S.J."/>
            <person name="Yim H.S."/>
            <person name="Lee J.H."/>
            <person name="Bhattacharya D."/>
            <person name="Yoon H.S."/>
        </authorList>
    </citation>
    <scope>NUCLEOTIDE SEQUENCE [LARGE SCALE GENOMIC DNA]</scope>
    <source>
        <strain evidence="1 2">SKKU-2015</strain>
        <tissue evidence="1">Whole body</tissue>
    </source>
</reference>
<accession>A0A2V3J041</accession>
<proteinExistence type="predicted"/>
<evidence type="ECO:0000313" key="1">
    <source>
        <dbReference type="EMBL" id="PXF47297.1"/>
    </source>
</evidence>
<dbReference type="SUPFAM" id="SSF52047">
    <property type="entry name" value="RNI-like"/>
    <property type="match status" value="1"/>
</dbReference>
<sequence length="728" mass="81700">MLFPSSSVPAYDDQSCQQHIENPQPTVKHAQLDLQVLNAIMPPVRETIIKRPAAMAVRTSTPSLPATPASIMQIPSSNQRMKRFSCDSPPCEQHALPPAKRRRCVRNTPPSASVLSLQRLPRELLHIITSHVATDPASSSSSCVLTKLLRLFPVAAASPVLCDSVMTFTRSNIRFDNILIQLATTSAIRQRLETHLPSEVSRLAARNAVNIIGRPLSDNVHSALFGDQDPVCRFACMSLLFMDAIQDPFFSELDADKLYNVVSPSSIPCIVETLNYIKPRLQSFNLTPLSDLSFPVIVDPLVEMLSSTSESLRGFTVCLPCDHLTEDVSSSSRLSLSALEEFRIKFCGEHEWQYNSAHTEQAIHLLFARLSFTSPRLNRIVLENVAGGRLPQMKIDWLPLSVYHVVIRNDFSLMKLLHSCCGLQSVTFDGIFFDVAKFNMLMGDDTLPHLNTINFVGCSFQLTDSALQIKSRRKMSCVRKIMNDPSGRPTSFQVEGLPLLISDLPSLEVLELRLDTKADSYICEILGYITTWLPMLKVFTLQVSDSRLCDESASHFQQFFRSLISSDSRLEHLSIRNMWVCTDLLLEYLEKKGRSLKTLDVNMHSPCCTDEGSDQILTASDTFEVLNMVGKRCPDARNVCLGDVDRVTNMGSKEKRQLLGRYPLASEQLNVERVLNEVVRRFDRDRTATDIYEDGVGYGNDNFPWEEVSTVSVGCRTNGRKPCRRESR</sequence>
<organism evidence="1 2">
    <name type="scientific">Gracilariopsis chorda</name>
    <dbReference type="NCBI Taxonomy" id="448386"/>
    <lineage>
        <taxon>Eukaryota</taxon>
        <taxon>Rhodophyta</taxon>
        <taxon>Florideophyceae</taxon>
        <taxon>Rhodymeniophycidae</taxon>
        <taxon>Gracilariales</taxon>
        <taxon>Gracilariaceae</taxon>
        <taxon>Gracilariopsis</taxon>
    </lineage>
</organism>
<dbReference type="OrthoDB" id="10554112at2759"/>
<dbReference type="Gene3D" id="3.80.10.10">
    <property type="entry name" value="Ribonuclease Inhibitor"/>
    <property type="match status" value="1"/>
</dbReference>
<dbReference type="Proteomes" id="UP000247409">
    <property type="component" value="Unassembled WGS sequence"/>
</dbReference>
<keyword evidence="2" id="KW-1185">Reference proteome</keyword>
<comment type="caution">
    <text evidence="1">The sequence shown here is derived from an EMBL/GenBank/DDBJ whole genome shotgun (WGS) entry which is preliminary data.</text>
</comment>
<protein>
    <submittedName>
        <fullName evidence="1">Uncharacterized protein</fullName>
    </submittedName>
</protein>
<evidence type="ECO:0000313" key="2">
    <source>
        <dbReference type="Proteomes" id="UP000247409"/>
    </source>
</evidence>
<dbReference type="AlphaFoldDB" id="A0A2V3J041"/>
<gene>
    <name evidence="1" type="ORF">BWQ96_02910</name>
</gene>
<dbReference type="InterPro" id="IPR032675">
    <property type="entry name" value="LRR_dom_sf"/>
</dbReference>
<name>A0A2V3J041_9FLOR</name>